<name>A0A3B1CUU3_9ZZZZ</name>
<evidence type="ECO:0000256" key="1">
    <source>
        <dbReference type="SAM" id="Phobius"/>
    </source>
</evidence>
<accession>A0A3B1CUU3</accession>
<keyword evidence="1" id="KW-0472">Membrane</keyword>
<keyword evidence="1" id="KW-1133">Transmembrane helix</keyword>
<feature type="transmembrane region" description="Helical" evidence="1">
    <location>
        <begin position="23"/>
        <end position="40"/>
    </location>
</feature>
<reference evidence="2" key="1">
    <citation type="submission" date="2018-06" db="EMBL/GenBank/DDBJ databases">
        <authorList>
            <person name="Zhirakovskaya E."/>
        </authorList>
    </citation>
    <scope>NUCLEOTIDE SEQUENCE</scope>
</reference>
<evidence type="ECO:0008006" key="3">
    <source>
        <dbReference type="Google" id="ProtNLM"/>
    </source>
</evidence>
<keyword evidence="1" id="KW-0812">Transmembrane</keyword>
<dbReference type="AlphaFoldDB" id="A0A3B1CUU3"/>
<dbReference type="Gene3D" id="3.40.50.10610">
    <property type="entry name" value="ABC-type transport auxiliary lipoprotein component"/>
    <property type="match status" value="1"/>
</dbReference>
<dbReference type="EMBL" id="UOGI01000071">
    <property type="protein sequence ID" value="VAX30261.1"/>
    <property type="molecule type" value="Genomic_DNA"/>
</dbReference>
<protein>
    <recommendedName>
        <fullName evidence="3">DUF4136 domain-containing protein</fullName>
    </recommendedName>
</protein>
<evidence type="ECO:0000313" key="2">
    <source>
        <dbReference type="EMBL" id="VAX30261.1"/>
    </source>
</evidence>
<organism evidence="2">
    <name type="scientific">hydrothermal vent metagenome</name>
    <dbReference type="NCBI Taxonomy" id="652676"/>
    <lineage>
        <taxon>unclassified sequences</taxon>
        <taxon>metagenomes</taxon>
        <taxon>ecological metagenomes</taxon>
    </lineage>
</organism>
<gene>
    <name evidence="2" type="ORF">MNBD_NITROSPIRAE03-1459</name>
</gene>
<proteinExistence type="predicted"/>
<sequence length="207" mass="22821">MAETGWNENMIDRVKIKKQNRTLPGPLFLALSLLLIFMWGCGSPGQYIRPDVDIRSIRKIAVLPLETLTTDEYAGEKIRGMVISELLTRGVDVIEPGEVTRVLRELKIRSLGGITIEDIRKIGERLNVKAVMMGSVGAFGISRGITTSYPEVSIHLMMLDTSTGNIIWSAWNTAGGPGFWTRHFGTEGLTLSETAGKVVKETIDALF</sequence>